<dbReference type="PRINTS" id="PR00716">
    <property type="entry name" value="MPIPHPHTASE"/>
</dbReference>
<dbReference type="EMBL" id="JAIWYP010000008">
    <property type="protein sequence ID" value="KAH3785035.1"/>
    <property type="molecule type" value="Genomic_DNA"/>
</dbReference>
<keyword evidence="3 6" id="KW-0378">Hydrolase</keyword>
<keyword evidence="6" id="KW-0498">Mitosis</keyword>
<feature type="domain" description="Rhodanese" evidence="7">
    <location>
        <begin position="167"/>
        <end position="275"/>
    </location>
</feature>
<evidence type="ECO:0000256" key="3">
    <source>
        <dbReference type="ARBA" id="ARBA00022801"/>
    </source>
</evidence>
<comment type="function">
    <text evidence="6">Tyrosine protein phosphatase which functions as a dosage-dependent inducer of mitotic progression.</text>
</comment>
<dbReference type="Proteomes" id="UP000828390">
    <property type="component" value="Unassembled WGS sequence"/>
</dbReference>
<dbReference type="InterPro" id="IPR001763">
    <property type="entry name" value="Rhodanese-like_dom"/>
</dbReference>
<evidence type="ECO:0000313" key="9">
    <source>
        <dbReference type="Proteomes" id="UP000828390"/>
    </source>
</evidence>
<dbReference type="GO" id="GO:0110032">
    <property type="term" value="P:positive regulation of G2/MI transition of meiotic cell cycle"/>
    <property type="evidence" value="ECO:0007669"/>
    <property type="project" value="TreeGrafter"/>
</dbReference>
<dbReference type="InterPro" id="IPR036873">
    <property type="entry name" value="Rhodanese-like_dom_sf"/>
</dbReference>
<dbReference type="GO" id="GO:0000086">
    <property type="term" value="P:G2/M transition of mitotic cell cycle"/>
    <property type="evidence" value="ECO:0007669"/>
    <property type="project" value="TreeGrafter"/>
</dbReference>
<evidence type="ECO:0000313" key="8">
    <source>
        <dbReference type="EMBL" id="KAH3785035.1"/>
    </source>
</evidence>
<dbReference type="SUPFAM" id="SSF52821">
    <property type="entry name" value="Rhodanese/Cell cycle control phosphatase"/>
    <property type="match status" value="1"/>
</dbReference>
<dbReference type="EC" id="3.1.3.48" evidence="6"/>
<sequence>MLRFTPTKNADADDIGSIITPPLKGGSWSLSDISRTVSDTPCTTFDSVFTETCRKPLGRFLSFDVKRSLFSGKRLAEQMTDVDDSPATKRLREAENAINNIRLQSPDLPQKNECIKTMVQKLSTDTDVIADGSRPYILPTVAGKHKDLKAISPDTMSTVLSGCYNSEIGDVTVIDCRYPYEFEGGHIKGSLNLYTREMVRDFLVSRAHNHESSTRHVLIFHCEFSSERGPKMYRHLRSEDRAINSDVYPRLNFPEIYLLEGGYKAFFNAHVSQCEPQTYKPMLHKDHADDLRHFRGKSKSWTAGERPRCIRTSLRF</sequence>
<keyword evidence="9" id="KW-1185">Reference proteome</keyword>
<dbReference type="PANTHER" id="PTHR10828:SF76">
    <property type="entry name" value="M-PHASE INDUCER PHOSPHATASE"/>
    <property type="match status" value="1"/>
</dbReference>
<dbReference type="GO" id="GO:0005737">
    <property type="term" value="C:cytoplasm"/>
    <property type="evidence" value="ECO:0007669"/>
    <property type="project" value="TreeGrafter"/>
</dbReference>
<dbReference type="PROSITE" id="PS50206">
    <property type="entry name" value="RHODANESE_3"/>
    <property type="match status" value="1"/>
</dbReference>
<evidence type="ECO:0000259" key="7">
    <source>
        <dbReference type="PROSITE" id="PS50206"/>
    </source>
</evidence>
<dbReference type="InterPro" id="IPR000751">
    <property type="entry name" value="MPI_Phosphatase"/>
</dbReference>
<accession>A0A9D4ERH8</accession>
<comment type="catalytic activity">
    <reaction evidence="6">
        <text>O-phospho-L-tyrosyl-[protein] + H2O = L-tyrosyl-[protein] + phosphate</text>
        <dbReference type="Rhea" id="RHEA:10684"/>
        <dbReference type="Rhea" id="RHEA-COMP:10136"/>
        <dbReference type="Rhea" id="RHEA-COMP:20101"/>
        <dbReference type="ChEBI" id="CHEBI:15377"/>
        <dbReference type="ChEBI" id="CHEBI:43474"/>
        <dbReference type="ChEBI" id="CHEBI:46858"/>
        <dbReference type="ChEBI" id="CHEBI:61978"/>
        <dbReference type="EC" id="3.1.3.48"/>
    </reaction>
</comment>
<evidence type="ECO:0000256" key="2">
    <source>
        <dbReference type="ARBA" id="ARBA00022618"/>
    </source>
</evidence>
<evidence type="ECO:0000256" key="1">
    <source>
        <dbReference type="ARBA" id="ARBA00011065"/>
    </source>
</evidence>
<dbReference type="GO" id="GO:0010971">
    <property type="term" value="P:positive regulation of G2/M transition of mitotic cell cycle"/>
    <property type="evidence" value="ECO:0007669"/>
    <property type="project" value="TreeGrafter"/>
</dbReference>
<dbReference type="GO" id="GO:0004725">
    <property type="term" value="F:protein tyrosine phosphatase activity"/>
    <property type="evidence" value="ECO:0007669"/>
    <property type="project" value="UniProtKB-UniRule"/>
</dbReference>
<keyword evidence="4 6" id="KW-0904">Protein phosphatase</keyword>
<dbReference type="CDD" id="cd01530">
    <property type="entry name" value="Cdc25"/>
    <property type="match status" value="1"/>
</dbReference>
<evidence type="ECO:0000256" key="4">
    <source>
        <dbReference type="ARBA" id="ARBA00022912"/>
    </source>
</evidence>
<evidence type="ECO:0000256" key="6">
    <source>
        <dbReference type="RuleBase" id="RU368028"/>
    </source>
</evidence>
<dbReference type="Gene3D" id="3.40.250.10">
    <property type="entry name" value="Rhodanese-like domain"/>
    <property type="match status" value="1"/>
</dbReference>
<dbReference type="GO" id="GO:0009794">
    <property type="term" value="P:regulation of mitotic cell cycle, embryonic"/>
    <property type="evidence" value="ECO:0007669"/>
    <property type="project" value="UniProtKB-ARBA"/>
</dbReference>
<reference evidence="8" key="2">
    <citation type="submission" date="2020-11" db="EMBL/GenBank/DDBJ databases">
        <authorList>
            <person name="McCartney M.A."/>
            <person name="Auch B."/>
            <person name="Kono T."/>
            <person name="Mallez S."/>
            <person name="Becker A."/>
            <person name="Gohl D.M."/>
            <person name="Silverstein K.A.T."/>
            <person name="Koren S."/>
            <person name="Bechman K.B."/>
            <person name="Herman A."/>
            <person name="Abrahante J.E."/>
            <person name="Garbe J."/>
        </authorList>
    </citation>
    <scope>NUCLEOTIDE SEQUENCE</scope>
    <source>
        <strain evidence="8">Duluth1</strain>
        <tissue evidence="8">Whole animal</tissue>
    </source>
</reference>
<dbReference type="GO" id="GO:0032502">
    <property type="term" value="P:developmental process"/>
    <property type="evidence" value="ECO:0007669"/>
    <property type="project" value="UniProtKB-ARBA"/>
</dbReference>
<comment type="similarity">
    <text evidence="1 6">Belongs to the MPI phosphatase family.</text>
</comment>
<keyword evidence="2 6" id="KW-0132">Cell division</keyword>
<dbReference type="GO" id="GO:0005634">
    <property type="term" value="C:nucleus"/>
    <property type="evidence" value="ECO:0007669"/>
    <property type="project" value="TreeGrafter"/>
</dbReference>
<gene>
    <name evidence="8" type="ORF">DPMN_163118</name>
</gene>
<name>A0A9D4ERH8_DREPO</name>
<proteinExistence type="inferred from homology"/>
<comment type="caution">
    <text evidence="8">The sequence shown here is derived from an EMBL/GenBank/DDBJ whole genome shotgun (WGS) entry which is preliminary data.</text>
</comment>
<protein>
    <recommendedName>
        <fullName evidence="6">M-phase inducer phosphatase</fullName>
        <ecNumber evidence="6">3.1.3.48</ecNumber>
    </recommendedName>
</protein>
<evidence type="ECO:0000256" key="5">
    <source>
        <dbReference type="ARBA" id="ARBA00023306"/>
    </source>
</evidence>
<dbReference type="SMART" id="SM00450">
    <property type="entry name" value="RHOD"/>
    <property type="match status" value="1"/>
</dbReference>
<dbReference type="FunFam" id="3.40.250.10:FF:000036">
    <property type="entry name" value="M-phase inducer phosphatase"/>
    <property type="match status" value="1"/>
</dbReference>
<dbReference type="AlphaFoldDB" id="A0A9D4ERH8"/>
<dbReference type="GO" id="GO:0051301">
    <property type="term" value="P:cell division"/>
    <property type="evidence" value="ECO:0007669"/>
    <property type="project" value="UniProtKB-UniRule"/>
</dbReference>
<dbReference type="Pfam" id="PF00581">
    <property type="entry name" value="Rhodanese"/>
    <property type="match status" value="1"/>
</dbReference>
<reference evidence="8" key="1">
    <citation type="journal article" date="2019" name="bioRxiv">
        <title>The Genome of the Zebra Mussel, Dreissena polymorpha: A Resource for Invasive Species Research.</title>
        <authorList>
            <person name="McCartney M.A."/>
            <person name="Auch B."/>
            <person name="Kono T."/>
            <person name="Mallez S."/>
            <person name="Zhang Y."/>
            <person name="Obille A."/>
            <person name="Becker A."/>
            <person name="Abrahante J.E."/>
            <person name="Garbe J."/>
            <person name="Badalamenti J.P."/>
            <person name="Herman A."/>
            <person name="Mangelson H."/>
            <person name="Liachko I."/>
            <person name="Sullivan S."/>
            <person name="Sone E.D."/>
            <person name="Koren S."/>
            <person name="Silverstein K.A.T."/>
            <person name="Beckman K.B."/>
            <person name="Gohl D.M."/>
        </authorList>
    </citation>
    <scope>NUCLEOTIDE SEQUENCE</scope>
    <source>
        <strain evidence="8">Duluth1</strain>
        <tissue evidence="8">Whole animal</tissue>
    </source>
</reference>
<organism evidence="8 9">
    <name type="scientific">Dreissena polymorpha</name>
    <name type="common">Zebra mussel</name>
    <name type="synonym">Mytilus polymorpha</name>
    <dbReference type="NCBI Taxonomy" id="45954"/>
    <lineage>
        <taxon>Eukaryota</taxon>
        <taxon>Metazoa</taxon>
        <taxon>Spiralia</taxon>
        <taxon>Lophotrochozoa</taxon>
        <taxon>Mollusca</taxon>
        <taxon>Bivalvia</taxon>
        <taxon>Autobranchia</taxon>
        <taxon>Heteroconchia</taxon>
        <taxon>Euheterodonta</taxon>
        <taxon>Imparidentia</taxon>
        <taxon>Neoheterodontei</taxon>
        <taxon>Myida</taxon>
        <taxon>Dreissenoidea</taxon>
        <taxon>Dreissenidae</taxon>
        <taxon>Dreissena</taxon>
    </lineage>
</organism>
<keyword evidence="5 6" id="KW-0131">Cell cycle</keyword>
<dbReference type="PANTHER" id="PTHR10828">
    <property type="entry name" value="M-PHASE INDUCER PHOSPHATASE DUAL SPECIFICITY PHOSPHATASE CDC25"/>
    <property type="match status" value="1"/>
</dbReference>